<name>A0AAP3XPK2_9PROT</name>
<evidence type="ECO:0000256" key="1">
    <source>
        <dbReference type="ARBA" id="ARBA00008791"/>
    </source>
</evidence>
<keyword evidence="4" id="KW-1185">Reference proteome</keyword>
<evidence type="ECO:0000259" key="2">
    <source>
        <dbReference type="Pfam" id="PF00582"/>
    </source>
</evidence>
<dbReference type="EMBL" id="JARGEQ010000016">
    <property type="protein sequence ID" value="MDF1585328.1"/>
    <property type="molecule type" value="Genomic_DNA"/>
</dbReference>
<dbReference type="Pfam" id="PF00582">
    <property type="entry name" value="Usp"/>
    <property type="match status" value="1"/>
</dbReference>
<dbReference type="Gene3D" id="3.40.50.620">
    <property type="entry name" value="HUPs"/>
    <property type="match status" value="1"/>
</dbReference>
<dbReference type="InterPro" id="IPR006016">
    <property type="entry name" value="UspA"/>
</dbReference>
<gene>
    <name evidence="3" type="ORF">PZ740_02895</name>
</gene>
<sequence>MTDTILLAVDGSEHAWKALEVAADLASSRGARVVALHVVPVEIMPEELRTFAQVENLPLEEEYARWHDSRLLGDALTREAETRLKAKGVAAVTTRVAEGPVVTGIIETAGEEAASMIVMGSRGLSDAAGLFLGSISHRVSHLASCTVVVVK</sequence>
<dbReference type="SUPFAM" id="SSF52402">
    <property type="entry name" value="Adenine nucleotide alpha hydrolases-like"/>
    <property type="match status" value="1"/>
</dbReference>
<dbReference type="InterPro" id="IPR006015">
    <property type="entry name" value="Universal_stress_UspA"/>
</dbReference>
<comment type="similarity">
    <text evidence="1">Belongs to the universal stress protein A family.</text>
</comment>
<dbReference type="InterPro" id="IPR014729">
    <property type="entry name" value="Rossmann-like_a/b/a_fold"/>
</dbReference>
<organism evidence="3 4">
    <name type="scientific">Marinimicrococcus flavescens</name>
    <dbReference type="NCBI Taxonomy" id="3031815"/>
    <lineage>
        <taxon>Bacteria</taxon>
        <taxon>Pseudomonadati</taxon>
        <taxon>Pseudomonadota</taxon>
        <taxon>Alphaproteobacteria</taxon>
        <taxon>Geminicoccales</taxon>
        <taxon>Geminicoccaceae</taxon>
        <taxon>Marinimicrococcus</taxon>
    </lineage>
</organism>
<protein>
    <submittedName>
        <fullName evidence="3">Universal stress protein</fullName>
    </submittedName>
</protein>
<evidence type="ECO:0000313" key="4">
    <source>
        <dbReference type="Proteomes" id="UP001301140"/>
    </source>
</evidence>
<dbReference type="CDD" id="cd00293">
    <property type="entry name" value="USP-like"/>
    <property type="match status" value="1"/>
</dbReference>
<evidence type="ECO:0000313" key="3">
    <source>
        <dbReference type="EMBL" id="MDF1585328.1"/>
    </source>
</evidence>
<dbReference type="PRINTS" id="PR01438">
    <property type="entry name" value="UNVRSLSTRESS"/>
</dbReference>
<dbReference type="PANTHER" id="PTHR46268">
    <property type="entry name" value="STRESS RESPONSE PROTEIN NHAX"/>
    <property type="match status" value="1"/>
</dbReference>
<reference evidence="3 4" key="1">
    <citation type="submission" date="2023-03" db="EMBL/GenBank/DDBJ databases">
        <title>YIM 152171 draft genome.</title>
        <authorList>
            <person name="Yang Z."/>
        </authorList>
    </citation>
    <scope>NUCLEOTIDE SEQUENCE [LARGE SCALE GENOMIC DNA]</scope>
    <source>
        <strain evidence="3 4">YIM 152171</strain>
    </source>
</reference>
<proteinExistence type="inferred from homology"/>
<feature type="domain" description="UspA" evidence="2">
    <location>
        <begin position="1"/>
        <end position="151"/>
    </location>
</feature>
<dbReference type="Proteomes" id="UP001301140">
    <property type="component" value="Unassembled WGS sequence"/>
</dbReference>
<dbReference type="AlphaFoldDB" id="A0AAP3XPK2"/>
<dbReference type="RefSeq" id="WP_327787744.1">
    <property type="nucleotide sequence ID" value="NZ_JARGEQ010000016.1"/>
</dbReference>
<dbReference type="PANTHER" id="PTHR46268:SF6">
    <property type="entry name" value="UNIVERSAL STRESS PROTEIN UP12"/>
    <property type="match status" value="1"/>
</dbReference>
<accession>A0AAP3XPK2</accession>
<comment type="caution">
    <text evidence="3">The sequence shown here is derived from an EMBL/GenBank/DDBJ whole genome shotgun (WGS) entry which is preliminary data.</text>
</comment>